<evidence type="ECO:0000313" key="1">
    <source>
        <dbReference type="EMBL" id="KAI5663044.1"/>
    </source>
</evidence>
<reference evidence="2" key="1">
    <citation type="journal article" date="2023" name="Nat. Plants">
        <title>Single-cell RNA sequencing provides a high-resolution roadmap for understanding the multicellular compartmentation of specialized metabolism.</title>
        <authorList>
            <person name="Sun S."/>
            <person name="Shen X."/>
            <person name="Li Y."/>
            <person name="Li Y."/>
            <person name="Wang S."/>
            <person name="Li R."/>
            <person name="Zhang H."/>
            <person name="Shen G."/>
            <person name="Guo B."/>
            <person name="Wei J."/>
            <person name="Xu J."/>
            <person name="St-Pierre B."/>
            <person name="Chen S."/>
            <person name="Sun C."/>
        </authorList>
    </citation>
    <scope>NUCLEOTIDE SEQUENCE [LARGE SCALE GENOMIC DNA]</scope>
</reference>
<proteinExistence type="predicted"/>
<dbReference type="Proteomes" id="UP001060085">
    <property type="component" value="Linkage Group LG05"/>
</dbReference>
<protein>
    <submittedName>
        <fullName evidence="1">Uncharacterized protein</fullName>
    </submittedName>
</protein>
<sequence>MSDQKKENAMEEKRRVERGGFNEEQSVIGSISTSLEECEYKKSVVNTKESKGKTKETVEVDHMLKCSSPCAYLEKQLLDNFARIKPYHDLDLPHDNIFFDLLVANFSSSCASMWSKIHIFFGSFVESGYDERIS</sequence>
<keyword evidence="2" id="KW-1185">Reference proteome</keyword>
<dbReference type="EMBL" id="CM044705">
    <property type="protein sequence ID" value="KAI5663044.1"/>
    <property type="molecule type" value="Genomic_DNA"/>
</dbReference>
<comment type="caution">
    <text evidence="1">The sequence shown here is derived from an EMBL/GenBank/DDBJ whole genome shotgun (WGS) entry which is preliminary data.</text>
</comment>
<name>A0ACC0ASC1_CATRO</name>
<accession>A0ACC0ASC1</accession>
<evidence type="ECO:0000313" key="2">
    <source>
        <dbReference type="Proteomes" id="UP001060085"/>
    </source>
</evidence>
<gene>
    <name evidence="1" type="ORF">M9H77_22367</name>
</gene>
<organism evidence="1 2">
    <name type="scientific">Catharanthus roseus</name>
    <name type="common">Madagascar periwinkle</name>
    <name type="synonym">Vinca rosea</name>
    <dbReference type="NCBI Taxonomy" id="4058"/>
    <lineage>
        <taxon>Eukaryota</taxon>
        <taxon>Viridiplantae</taxon>
        <taxon>Streptophyta</taxon>
        <taxon>Embryophyta</taxon>
        <taxon>Tracheophyta</taxon>
        <taxon>Spermatophyta</taxon>
        <taxon>Magnoliopsida</taxon>
        <taxon>eudicotyledons</taxon>
        <taxon>Gunneridae</taxon>
        <taxon>Pentapetalae</taxon>
        <taxon>asterids</taxon>
        <taxon>lamiids</taxon>
        <taxon>Gentianales</taxon>
        <taxon>Apocynaceae</taxon>
        <taxon>Rauvolfioideae</taxon>
        <taxon>Vinceae</taxon>
        <taxon>Catharanthinae</taxon>
        <taxon>Catharanthus</taxon>
    </lineage>
</organism>